<dbReference type="Proteomes" id="UP001300502">
    <property type="component" value="Unassembled WGS sequence"/>
</dbReference>
<dbReference type="Pfam" id="PF10382">
    <property type="entry name" value="ZGRF1-like_N"/>
    <property type="match status" value="1"/>
</dbReference>
<dbReference type="GO" id="GO:0035861">
    <property type="term" value="C:site of double-strand break"/>
    <property type="evidence" value="ECO:0007669"/>
    <property type="project" value="TreeGrafter"/>
</dbReference>
<dbReference type="InterPro" id="IPR018838">
    <property type="entry name" value="ZGRF1-like_N"/>
</dbReference>
<dbReference type="EMBL" id="JANCYU010000030">
    <property type="protein sequence ID" value="KAK4525396.1"/>
    <property type="molecule type" value="Genomic_DNA"/>
</dbReference>
<reference evidence="2 3" key="1">
    <citation type="submission" date="2022-07" db="EMBL/GenBank/DDBJ databases">
        <title>Genome-wide signatures of adaptation to extreme environments.</title>
        <authorList>
            <person name="Cho C.H."/>
            <person name="Yoon H.S."/>
        </authorList>
    </citation>
    <scope>NUCLEOTIDE SEQUENCE [LARGE SCALE GENOMIC DNA]</scope>
    <source>
        <strain evidence="2 3">108.79 E11</strain>
    </source>
</reference>
<accession>A0AAV9IDZ1</accession>
<proteinExistence type="predicted"/>
<dbReference type="InterPro" id="IPR052800">
    <property type="entry name" value="DNA_Repair_Helicase_ZGRF1"/>
</dbReference>
<evidence type="ECO:0000259" key="1">
    <source>
        <dbReference type="Pfam" id="PF10382"/>
    </source>
</evidence>
<dbReference type="AlphaFoldDB" id="A0AAV9IDZ1"/>
<keyword evidence="3" id="KW-1185">Reference proteome</keyword>
<dbReference type="GO" id="GO:0006302">
    <property type="term" value="P:double-strand break repair"/>
    <property type="evidence" value="ECO:0007669"/>
    <property type="project" value="TreeGrafter"/>
</dbReference>
<dbReference type="PANTHER" id="PTHR28535">
    <property type="entry name" value="ZINC FINGER GRF-TYPE CONTAINING 1"/>
    <property type="match status" value="1"/>
</dbReference>
<name>A0AAV9IDZ1_9RHOD</name>
<organism evidence="2 3">
    <name type="scientific">Galdieria yellowstonensis</name>
    <dbReference type="NCBI Taxonomy" id="3028027"/>
    <lineage>
        <taxon>Eukaryota</taxon>
        <taxon>Rhodophyta</taxon>
        <taxon>Bangiophyceae</taxon>
        <taxon>Galdieriales</taxon>
        <taxon>Galdieriaceae</taxon>
        <taxon>Galdieria</taxon>
    </lineage>
</organism>
<evidence type="ECO:0000313" key="3">
    <source>
        <dbReference type="Proteomes" id="UP001300502"/>
    </source>
</evidence>
<sequence length="155" mass="18009">MWFAPSREATNSFEALYTKQKTQKHKKWKDGSIQVEYDERSSSSCRNRVKLFDEDGTLIYTSSLPCKSIVTGDDLETDQYLIQVLEPMPCEGDEVIEQEKKQCEEKHLEPNISKKRKRAFAIHHQQPTTSVDQSVKTQVHYSGRTNEEIIRLLSE</sequence>
<dbReference type="GO" id="GO:0005634">
    <property type="term" value="C:nucleus"/>
    <property type="evidence" value="ECO:0007669"/>
    <property type="project" value="TreeGrafter"/>
</dbReference>
<gene>
    <name evidence="2" type="ORF">GAYE_SCF12G3304</name>
</gene>
<protein>
    <recommendedName>
        <fullName evidence="1">5'-3' DNA helicase ZGRF1-like N-terminal domain-containing protein</fullName>
    </recommendedName>
</protein>
<dbReference type="PANTHER" id="PTHR28535:SF1">
    <property type="entry name" value="PROTEIN ZGRF1"/>
    <property type="match status" value="1"/>
</dbReference>
<feature type="domain" description="5'-3' DNA helicase ZGRF1-like N-terminal" evidence="1">
    <location>
        <begin position="12"/>
        <end position="88"/>
    </location>
</feature>
<evidence type="ECO:0000313" key="2">
    <source>
        <dbReference type="EMBL" id="KAK4525396.1"/>
    </source>
</evidence>
<comment type="caution">
    <text evidence="2">The sequence shown here is derived from an EMBL/GenBank/DDBJ whole genome shotgun (WGS) entry which is preliminary data.</text>
</comment>